<organism evidence="1">
    <name type="scientific">Magallana gigas</name>
    <name type="common">Pacific oyster</name>
    <name type="synonym">Crassostrea gigas</name>
    <dbReference type="NCBI Taxonomy" id="29159"/>
    <lineage>
        <taxon>Eukaryota</taxon>
        <taxon>Metazoa</taxon>
        <taxon>Spiralia</taxon>
        <taxon>Lophotrochozoa</taxon>
        <taxon>Mollusca</taxon>
        <taxon>Bivalvia</taxon>
        <taxon>Autobranchia</taxon>
        <taxon>Pteriomorphia</taxon>
        <taxon>Ostreida</taxon>
        <taxon>Ostreoidea</taxon>
        <taxon>Ostreidae</taxon>
        <taxon>Magallana</taxon>
    </lineage>
</organism>
<dbReference type="Pfam" id="PF14969">
    <property type="entry name" value="DUF4508"/>
    <property type="match status" value="1"/>
</dbReference>
<reference evidence="1" key="1">
    <citation type="journal article" date="2012" name="Nature">
        <title>The oyster genome reveals stress adaptation and complexity of shell formation.</title>
        <authorList>
            <person name="Zhang G."/>
            <person name="Fang X."/>
            <person name="Guo X."/>
            <person name="Li L."/>
            <person name="Luo R."/>
            <person name="Xu F."/>
            <person name="Yang P."/>
            <person name="Zhang L."/>
            <person name="Wang X."/>
            <person name="Qi H."/>
            <person name="Xiong Z."/>
            <person name="Que H."/>
            <person name="Xie Y."/>
            <person name="Holland P.W."/>
            <person name="Paps J."/>
            <person name="Zhu Y."/>
            <person name="Wu F."/>
            <person name="Chen Y."/>
            <person name="Wang J."/>
            <person name="Peng C."/>
            <person name="Meng J."/>
            <person name="Yang L."/>
            <person name="Liu J."/>
            <person name="Wen B."/>
            <person name="Zhang N."/>
            <person name="Huang Z."/>
            <person name="Zhu Q."/>
            <person name="Feng Y."/>
            <person name="Mount A."/>
            <person name="Hedgecock D."/>
            <person name="Xu Z."/>
            <person name="Liu Y."/>
            <person name="Domazet-Loso T."/>
            <person name="Du Y."/>
            <person name="Sun X."/>
            <person name="Zhang S."/>
            <person name="Liu B."/>
            <person name="Cheng P."/>
            <person name="Jiang X."/>
            <person name="Li J."/>
            <person name="Fan D."/>
            <person name="Wang W."/>
            <person name="Fu W."/>
            <person name="Wang T."/>
            <person name="Wang B."/>
            <person name="Zhang J."/>
            <person name="Peng Z."/>
            <person name="Li Y."/>
            <person name="Li N."/>
            <person name="Wang J."/>
            <person name="Chen M."/>
            <person name="He Y."/>
            <person name="Tan F."/>
            <person name="Song X."/>
            <person name="Zheng Q."/>
            <person name="Huang R."/>
            <person name="Yang H."/>
            <person name="Du X."/>
            <person name="Chen L."/>
            <person name="Yang M."/>
            <person name="Gaffney P.M."/>
            <person name="Wang S."/>
            <person name="Luo L."/>
            <person name="She Z."/>
            <person name="Ming Y."/>
            <person name="Huang W."/>
            <person name="Zhang S."/>
            <person name="Huang B."/>
            <person name="Zhang Y."/>
            <person name="Qu T."/>
            <person name="Ni P."/>
            <person name="Miao G."/>
            <person name="Wang J."/>
            <person name="Wang Q."/>
            <person name="Steinberg C.E."/>
            <person name="Wang H."/>
            <person name="Li N."/>
            <person name="Qian L."/>
            <person name="Zhang G."/>
            <person name="Li Y."/>
            <person name="Yang H."/>
            <person name="Liu X."/>
            <person name="Wang J."/>
            <person name="Yin Y."/>
            <person name="Wang J."/>
        </authorList>
    </citation>
    <scope>NUCLEOTIDE SEQUENCE [LARGE SCALE GENOMIC DNA]</scope>
    <source>
        <strain evidence="1">05x7-T-G4-1.051#20</strain>
    </source>
</reference>
<dbReference type="AlphaFoldDB" id="K1PCS8"/>
<evidence type="ECO:0000313" key="1">
    <source>
        <dbReference type="EMBL" id="EKC21577.1"/>
    </source>
</evidence>
<dbReference type="InParanoid" id="K1PCS8"/>
<sequence>MSLSNVEKEQQCTLHWFQSWSPMQKADFMKDLLEKASPCNVDTLFDAMHSLNLAKMAQVAADQPHQRNCNQAQNRDSGLTEDGNIFRKRYNVDVPFNLECVGCCFAFLRRRNYQVVQGATYDRVCYSSHNLAVPGAVIRADLVNSFVRAPKRTGTRGQISTGYDYNLGNRVVRPFANSRTYQIYSYEAKVLSVGFLARARMESVAIEAVRPEELVEIYFNYADAALVELYREDHGLPPLSRPEATGYLLLRSSSQNNRT</sequence>
<dbReference type="HOGENOM" id="CLU_1074608_0_0_1"/>
<protein>
    <submittedName>
        <fullName evidence="1">Uncharacterized protein</fullName>
    </submittedName>
</protein>
<dbReference type="EMBL" id="JH815655">
    <property type="protein sequence ID" value="EKC21577.1"/>
    <property type="molecule type" value="Genomic_DNA"/>
</dbReference>
<dbReference type="InterPro" id="IPR028019">
    <property type="entry name" value="DUF4508"/>
</dbReference>
<name>K1PCS8_MAGGI</name>
<accession>K1PCS8</accession>
<proteinExistence type="predicted"/>
<gene>
    <name evidence="1" type="ORF">CGI_10003753</name>
</gene>